<dbReference type="PANTHER" id="PTHR24148">
    <property type="entry name" value="ANKYRIN REPEAT DOMAIN-CONTAINING PROTEIN 39 HOMOLOG-RELATED"/>
    <property type="match status" value="1"/>
</dbReference>
<evidence type="ECO:0000259" key="1">
    <source>
        <dbReference type="Pfam" id="PF06985"/>
    </source>
</evidence>
<evidence type="ECO:0000313" key="3">
    <source>
        <dbReference type="Proteomes" id="UP000030854"/>
    </source>
</evidence>
<gene>
    <name evidence="2" type="ORF">EV44_g1909</name>
</gene>
<comment type="caution">
    <text evidence="2">The sequence shown here is derived from an EMBL/GenBank/DDBJ whole genome shotgun (WGS) entry which is preliminary data.</text>
</comment>
<name>A0A0B1NZ06_UNCNE</name>
<reference evidence="2 3" key="1">
    <citation type="journal article" date="2014" name="BMC Genomics">
        <title>Adaptive genomic structural variation in the grape powdery mildew pathogen, Erysiphe necator.</title>
        <authorList>
            <person name="Jones L."/>
            <person name="Riaz S."/>
            <person name="Morales-Cruz A."/>
            <person name="Amrine K.C."/>
            <person name="McGuire B."/>
            <person name="Gubler W.D."/>
            <person name="Walker M.A."/>
            <person name="Cantu D."/>
        </authorList>
    </citation>
    <scope>NUCLEOTIDE SEQUENCE [LARGE SCALE GENOMIC DNA]</scope>
    <source>
        <strain evidence="3">c</strain>
    </source>
</reference>
<dbReference type="OMA" id="YHELAIR"/>
<evidence type="ECO:0000313" key="2">
    <source>
        <dbReference type="EMBL" id="KHJ31213.1"/>
    </source>
</evidence>
<feature type="domain" description="Heterokaryon incompatibility" evidence="1">
    <location>
        <begin position="52"/>
        <end position="203"/>
    </location>
</feature>
<dbReference type="EMBL" id="JNVN01003116">
    <property type="protein sequence ID" value="KHJ31213.1"/>
    <property type="molecule type" value="Genomic_DNA"/>
</dbReference>
<organism evidence="2 3">
    <name type="scientific">Uncinula necator</name>
    <name type="common">Grape powdery mildew</name>
    <dbReference type="NCBI Taxonomy" id="52586"/>
    <lineage>
        <taxon>Eukaryota</taxon>
        <taxon>Fungi</taxon>
        <taxon>Dikarya</taxon>
        <taxon>Ascomycota</taxon>
        <taxon>Pezizomycotina</taxon>
        <taxon>Leotiomycetes</taxon>
        <taxon>Erysiphales</taxon>
        <taxon>Erysiphaceae</taxon>
        <taxon>Erysiphe</taxon>
    </lineage>
</organism>
<sequence length="706" mass="81132">MSKSISIPSTNFLYSPLLSRQIRILTLHSGESNSPIVITLQIHDLYIVKDTYEALSYVWGDSTRSVAIECNGAELKITKSLHLALRQIRYPDKSRLLWVDLVCINQDDLDEREDQIPLMKSIYPMASTVLVWLGEADDKTESAINAIEEWATFNRHYRYDNCATQFSKFEEQFAFRPDYRDTLEAVGKLTNRPWFNRCWTFQEIILSSQAEIHVGKFQLNWDWFNQALEAFPMHLLADNVLNNNALFMCYGKAKKKNSASTSVDSIPESSCLSRVLMITRKFLATDPRDKIFAVLSMATMKNPSNYQPNYKKTVWDTYVSSTLAMIKEENSLNVLISTGGYNRDKSLPSWCPDWSSKRGITVTGYFESILFDINAGLRPDLTQIQMNENHELVLDGVLIDVVKKVLDLGILGNQLKKSLQEDINFTSVISKFAQENDIDKCLLHDKLSPEAVIFRTLTANHWFFGAHLKNSYKEIWFPTHLRFPYIRRNVGKFHRNESIFLPHLPPLNLNNLGFAPAQLNLITQEASQQPENPDFEVESTYKHSVIDKVYRQISPFYIEGQDFDDAQSTDKLILENIAKEAISQALCFFKDKRILISERGFVVMGSNEAKVGDKLCSLWGADVPFIIREKRVGYVNYANPSNISTKSNDFNEVYEIIGECFIDGIMHGELYSKSDGCNTWAEKERHLYHKIQPHLDWVQKRGFKIA</sequence>
<dbReference type="AlphaFoldDB" id="A0A0B1NZ06"/>
<accession>A0A0B1NZ06</accession>
<dbReference type="HOGENOM" id="CLU_004184_7_4_1"/>
<proteinExistence type="predicted"/>
<dbReference type="Pfam" id="PF26639">
    <property type="entry name" value="Het-6_barrel"/>
    <property type="match status" value="1"/>
</dbReference>
<dbReference type="PANTHER" id="PTHR24148:SF64">
    <property type="entry name" value="HETEROKARYON INCOMPATIBILITY DOMAIN-CONTAINING PROTEIN"/>
    <property type="match status" value="1"/>
</dbReference>
<dbReference type="InterPro" id="IPR010730">
    <property type="entry name" value="HET"/>
</dbReference>
<dbReference type="Pfam" id="PF06985">
    <property type="entry name" value="HET"/>
    <property type="match status" value="1"/>
</dbReference>
<keyword evidence="3" id="KW-1185">Reference proteome</keyword>
<dbReference type="STRING" id="52586.A0A0B1NZ06"/>
<dbReference type="Proteomes" id="UP000030854">
    <property type="component" value="Unassembled WGS sequence"/>
</dbReference>
<protein>
    <submittedName>
        <fullName evidence="2">Putative heterokaryon incompatibility protein</fullName>
    </submittedName>
</protein>
<dbReference type="InterPro" id="IPR052895">
    <property type="entry name" value="HetReg/Transcr_Mod"/>
</dbReference>